<name>A0A803KUP6_CHEQI</name>
<proteinExistence type="predicted"/>
<dbReference type="PROSITE" id="PS50090">
    <property type="entry name" value="MYB_LIKE"/>
    <property type="match status" value="1"/>
</dbReference>
<dbReference type="Proteomes" id="UP000596660">
    <property type="component" value="Unplaced"/>
</dbReference>
<evidence type="ECO:0000313" key="6">
    <source>
        <dbReference type="EnsemblPlants" id="AUR62002754-RA:cds"/>
    </source>
</evidence>
<dbReference type="GO" id="GO:0003700">
    <property type="term" value="F:DNA-binding transcription factor activity"/>
    <property type="evidence" value="ECO:0007669"/>
    <property type="project" value="InterPro"/>
</dbReference>
<dbReference type="Gene3D" id="1.10.10.60">
    <property type="entry name" value="Homeodomain-like"/>
    <property type="match status" value="1"/>
</dbReference>
<dbReference type="Gramene" id="AUR62002754-RA">
    <property type="protein sequence ID" value="AUR62002754-RA:cds"/>
    <property type="gene ID" value="AUR62002754"/>
</dbReference>
<feature type="compositionally biased region" description="Basic residues" evidence="4">
    <location>
        <begin position="9"/>
        <end position="19"/>
    </location>
</feature>
<sequence length="92" mass="10605">MNSSSSSKKSSKRSSKKSSKCNQKNNNGEWTKEENKIFENYLGELDVSENDLFEKISIRLPGKTVEQIKIHYEALVKDIELIELGEFDHLIK</sequence>
<dbReference type="AlphaFoldDB" id="A0A803KUP6"/>
<protein>
    <recommendedName>
        <fullName evidence="5">Myb-like domain-containing protein</fullName>
    </recommendedName>
</protein>
<keyword evidence="3" id="KW-0539">Nucleus</keyword>
<keyword evidence="7" id="KW-1185">Reference proteome</keyword>
<evidence type="ECO:0000256" key="1">
    <source>
        <dbReference type="ARBA" id="ARBA00023015"/>
    </source>
</evidence>
<accession>A0A803KUP6</accession>
<evidence type="ECO:0000256" key="4">
    <source>
        <dbReference type="SAM" id="MobiDB-lite"/>
    </source>
</evidence>
<feature type="region of interest" description="Disordered" evidence="4">
    <location>
        <begin position="1"/>
        <end position="29"/>
    </location>
</feature>
<dbReference type="SMART" id="SM00717">
    <property type="entry name" value="SANT"/>
    <property type="match status" value="1"/>
</dbReference>
<dbReference type="InterPro" id="IPR001005">
    <property type="entry name" value="SANT/Myb"/>
</dbReference>
<reference evidence="6" key="2">
    <citation type="submission" date="2021-03" db="UniProtKB">
        <authorList>
            <consortium name="EnsemblPlants"/>
        </authorList>
    </citation>
    <scope>IDENTIFICATION</scope>
</reference>
<feature type="domain" description="Myb-like" evidence="5">
    <location>
        <begin position="22"/>
        <end position="76"/>
    </location>
</feature>
<dbReference type="PANTHER" id="PTHR43952">
    <property type="entry name" value="MYB FAMILY TRANSCRIPTION FACTOR-RELATED"/>
    <property type="match status" value="1"/>
</dbReference>
<dbReference type="PANTHER" id="PTHR43952:SF75">
    <property type="entry name" value="PROTEIN RADIALIS-LIKE 6"/>
    <property type="match status" value="1"/>
</dbReference>
<dbReference type="InterPro" id="IPR044636">
    <property type="entry name" value="RADIALIS-like"/>
</dbReference>
<reference evidence="6" key="1">
    <citation type="journal article" date="2017" name="Nature">
        <title>The genome of Chenopodium quinoa.</title>
        <authorList>
            <person name="Jarvis D.E."/>
            <person name="Ho Y.S."/>
            <person name="Lightfoot D.J."/>
            <person name="Schmoeckel S.M."/>
            <person name="Li B."/>
            <person name="Borm T.J.A."/>
            <person name="Ohyanagi H."/>
            <person name="Mineta K."/>
            <person name="Michell C.T."/>
            <person name="Saber N."/>
            <person name="Kharbatia N.M."/>
            <person name="Rupper R.R."/>
            <person name="Sharp A.R."/>
            <person name="Dally N."/>
            <person name="Boughton B.A."/>
            <person name="Woo Y.H."/>
            <person name="Gao G."/>
            <person name="Schijlen E.G.W.M."/>
            <person name="Guo X."/>
            <person name="Momin A.A."/>
            <person name="Negrao S."/>
            <person name="Al-Babili S."/>
            <person name="Gehring C."/>
            <person name="Roessner U."/>
            <person name="Jung C."/>
            <person name="Murphy K."/>
            <person name="Arold S.T."/>
            <person name="Gojobori T."/>
            <person name="van der Linden C.G."/>
            <person name="van Loo E.N."/>
            <person name="Jellen E.N."/>
            <person name="Maughan P.J."/>
            <person name="Tester M."/>
        </authorList>
    </citation>
    <scope>NUCLEOTIDE SEQUENCE [LARGE SCALE GENOMIC DNA]</scope>
    <source>
        <strain evidence="6">cv. PI 614886</strain>
    </source>
</reference>
<dbReference type="Pfam" id="PF00249">
    <property type="entry name" value="Myb_DNA-binding"/>
    <property type="match status" value="1"/>
</dbReference>
<evidence type="ECO:0000313" key="7">
    <source>
        <dbReference type="Proteomes" id="UP000596660"/>
    </source>
</evidence>
<evidence type="ECO:0000259" key="5">
    <source>
        <dbReference type="PROSITE" id="PS50090"/>
    </source>
</evidence>
<keyword evidence="2" id="KW-0804">Transcription</keyword>
<keyword evidence="1" id="KW-0805">Transcription regulation</keyword>
<evidence type="ECO:0000256" key="2">
    <source>
        <dbReference type="ARBA" id="ARBA00023163"/>
    </source>
</evidence>
<evidence type="ECO:0000256" key="3">
    <source>
        <dbReference type="ARBA" id="ARBA00023242"/>
    </source>
</evidence>
<dbReference type="EnsemblPlants" id="AUR62002754-RA">
    <property type="protein sequence ID" value="AUR62002754-RA:cds"/>
    <property type="gene ID" value="AUR62002754"/>
</dbReference>
<dbReference type="CDD" id="cd00167">
    <property type="entry name" value="SANT"/>
    <property type="match status" value="1"/>
</dbReference>
<organism evidence="6 7">
    <name type="scientific">Chenopodium quinoa</name>
    <name type="common">Quinoa</name>
    <dbReference type="NCBI Taxonomy" id="63459"/>
    <lineage>
        <taxon>Eukaryota</taxon>
        <taxon>Viridiplantae</taxon>
        <taxon>Streptophyta</taxon>
        <taxon>Embryophyta</taxon>
        <taxon>Tracheophyta</taxon>
        <taxon>Spermatophyta</taxon>
        <taxon>Magnoliopsida</taxon>
        <taxon>eudicotyledons</taxon>
        <taxon>Gunneridae</taxon>
        <taxon>Pentapetalae</taxon>
        <taxon>Caryophyllales</taxon>
        <taxon>Chenopodiaceae</taxon>
        <taxon>Chenopodioideae</taxon>
        <taxon>Atripliceae</taxon>
        <taxon>Chenopodium</taxon>
    </lineage>
</organism>
<dbReference type="SUPFAM" id="SSF46689">
    <property type="entry name" value="Homeodomain-like"/>
    <property type="match status" value="1"/>
</dbReference>
<dbReference type="InterPro" id="IPR009057">
    <property type="entry name" value="Homeodomain-like_sf"/>
</dbReference>